<keyword evidence="1" id="KW-0812">Transmembrane</keyword>
<comment type="function">
    <text evidence="1">Involved in the import of queuosine (Q) precursors, required for Q precursor salvage.</text>
</comment>
<feature type="transmembrane region" description="Helical" evidence="1">
    <location>
        <begin position="148"/>
        <end position="168"/>
    </location>
</feature>
<keyword evidence="1" id="KW-1133">Transmembrane helix</keyword>
<dbReference type="Pfam" id="PF02592">
    <property type="entry name" value="Vut_1"/>
    <property type="match status" value="2"/>
</dbReference>
<evidence type="ECO:0000256" key="1">
    <source>
        <dbReference type="HAMAP-Rule" id="MF_02088"/>
    </source>
</evidence>
<keyword evidence="1" id="KW-0813">Transport</keyword>
<evidence type="ECO:0000313" key="3">
    <source>
        <dbReference type="Proteomes" id="UP000603352"/>
    </source>
</evidence>
<accession>A0ABQ1IBA5</accession>
<dbReference type="HAMAP" id="MF_02088">
    <property type="entry name" value="Q_prec_transport"/>
    <property type="match status" value="1"/>
</dbReference>
<protein>
    <recommendedName>
        <fullName evidence="1">Probable queuosine precursor transporter</fullName>
        <shortName evidence="1">Q precursor transporter</shortName>
    </recommendedName>
</protein>
<name>A0ABQ1IBA5_9PROT</name>
<organism evidence="2 3">
    <name type="scientific">Tistrella bauzanensis</name>
    <dbReference type="NCBI Taxonomy" id="657419"/>
    <lineage>
        <taxon>Bacteria</taxon>
        <taxon>Pseudomonadati</taxon>
        <taxon>Pseudomonadota</taxon>
        <taxon>Alphaproteobacteria</taxon>
        <taxon>Geminicoccales</taxon>
        <taxon>Geminicoccaceae</taxon>
        <taxon>Tistrella</taxon>
    </lineage>
</organism>
<keyword evidence="1" id="KW-0997">Cell inner membrane</keyword>
<keyword evidence="1" id="KW-0472">Membrane</keyword>
<feature type="transmembrane region" description="Helical" evidence="1">
    <location>
        <begin position="70"/>
        <end position="86"/>
    </location>
</feature>
<proteinExistence type="inferred from homology"/>
<gene>
    <name evidence="2" type="ORF">GCM10011505_10860</name>
</gene>
<keyword evidence="3" id="KW-1185">Reference proteome</keyword>
<dbReference type="NCBIfam" id="TIGR00697">
    <property type="entry name" value="queuosine precursor transporter"/>
    <property type="match status" value="1"/>
</dbReference>
<evidence type="ECO:0000313" key="2">
    <source>
        <dbReference type="EMBL" id="GGB31289.1"/>
    </source>
</evidence>
<dbReference type="PANTHER" id="PTHR34300">
    <property type="entry name" value="QUEUOSINE PRECURSOR TRANSPORTER-RELATED"/>
    <property type="match status" value="1"/>
</dbReference>
<dbReference type="RefSeq" id="WP_188575710.1">
    <property type="nucleotide sequence ID" value="NZ_BMDZ01000008.1"/>
</dbReference>
<comment type="subcellular location">
    <subcellularLocation>
        <location evidence="1">Cell inner membrane</location>
        <topology evidence="1">Multi-pass membrane protein</topology>
    </subcellularLocation>
</comment>
<keyword evidence="1" id="KW-1003">Cell membrane</keyword>
<dbReference type="Proteomes" id="UP000603352">
    <property type="component" value="Unassembled WGS sequence"/>
</dbReference>
<dbReference type="PANTHER" id="PTHR34300:SF1">
    <property type="entry name" value="QUEUOSINE PRECURSOR TRANSPORTER"/>
    <property type="match status" value="1"/>
</dbReference>
<feature type="transmembrane region" description="Helical" evidence="1">
    <location>
        <begin position="121"/>
        <end position="142"/>
    </location>
</feature>
<reference evidence="3" key="1">
    <citation type="journal article" date="2019" name="Int. J. Syst. Evol. Microbiol.">
        <title>The Global Catalogue of Microorganisms (GCM) 10K type strain sequencing project: providing services to taxonomists for standard genome sequencing and annotation.</title>
        <authorList>
            <consortium name="The Broad Institute Genomics Platform"/>
            <consortium name="The Broad Institute Genome Sequencing Center for Infectious Disease"/>
            <person name="Wu L."/>
            <person name="Ma J."/>
        </authorList>
    </citation>
    <scope>NUCLEOTIDE SEQUENCE [LARGE SCALE GENOMIC DNA]</scope>
    <source>
        <strain evidence="3">CGMCC 1.10188</strain>
    </source>
</reference>
<feature type="transmembrane region" description="Helical" evidence="1">
    <location>
        <begin position="92"/>
        <end position="109"/>
    </location>
</feature>
<feature type="transmembrane region" description="Helical" evidence="1">
    <location>
        <begin position="12"/>
        <end position="34"/>
    </location>
</feature>
<sequence>MIIEQPSRAAPLSRLWLPVLAMTAAIVVSNILVGFPINDWLTWGAFSYPLAFLVTDLTNRRFGTASARRVVYAGFAIAVVMSLWLADPRIAIASGAAFLVSQLMDVAVFDRLRRRPWWQAPLVSSSLASAFDTVLFFTIAFLGTGLPWISWAVGDWAVKMAMALAMLVPYRALMRVLLPAPDVEVRRAG</sequence>
<comment type="similarity">
    <text evidence="1">Belongs to the vitamin uptake transporter (VUT/ECF) (TC 2.A.88) family. Q precursor transporter subfamily.</text>
</comment>
<dbReference type="EMBL" id="BMDZ01000008">
    <property type="protein sequence ID" value="GGB31289.1"/>
    <property type="molecule type" value="Genomic_DNA"/>
</dbReference>
<comment type="caution">
    <text evidence="2">The sequence shown here is derived from an EMBL/GenBank/DDBJ whole genome shotgun (WGS) entry which is preliminary data.</text>
</comment>
<dbReference type="InterPro" id="IPR003744">
    <property type="entry name" value="YhhQ"/>
</dbReference>